<accession>A0A231UYK3</accession>
<dbReference type="InterPro" id="IPR000760">
    <property type="entry name" value="Inositol_monophosphatase-like"/>
</dbReference>
<evidence type="ECO:0000256" key="4">
    <source>
        <dbReference type="NCBIfam" id="TIGR02067"/>
    </source>
</evidence>
<keyword evidence="3" id="KW-0378">Hydrolase</keyword>
<dbReference type="SUPFAM" id="SSF56655">
    <property type="entry name" value="Carbohydrate phosphatase"/>
    <property type="match status" value="1"/>
</dbReference>
<comment type="cofactor">
    <cofactor evidence="1 5">
        <name>Mg(2+)</name>
        <dbReference type="ChEBI" id="CHEBI:18420"/>
    </cofactor>
</comment>
<evidence type="ECO:0000256" key="2">
    <source>
        <dbReference type="ARBA" id="ARBA00009759"/>
    </source>
</evidence>
<evidence type="ECO:0000313" key="7">
    <source>
        <dbReference type="Proteomes" id="UP000215405"/>
    </source>
</evidence>
<comment type="caution">
    <text evidence="6">The sequence shown here is derived from an EMBL/GenBank/DDBJ whole genome shotgun (WGS) entry which is preliminary data.</text>
</comment>
<feature type="binding site" evidence="5">
    <location>
        <position position="207"/>
    </location>
    <ligand>
        <name>Mg(2+)</name>
        <dbReference type="ChEBI" id="CHEBI:18420"/>
        <label>1</label>
        <note>catalytic</note>
    </ligand>
</feature>
<dbReference type="Gene3D" id="3.30.540.10">
    <property type="entry name" value="Fructose-1,6-Bisphosphatase, subunit A, domain 1"/>
    <property type="match status" value="1"/>
</dbReference>
<dbReference type="Proteomes" id="UP000215405">
    <property type="component" value="Unassembled WGS sequence"/>
</dbReference>
<dbReference type="GO" id="GO:0007165">
    <property type="term" value="P:signal transduction"/>
    <property type="evidence" value="ECO:0007669"/>
    <property type="project" value="TreeGrafter"/>
</dbReference>
<name>A0A231UYK3_9HYPH</name>
<dbReference type="InterPro" id="IPR011809">
    <property type="entry name" value="His_9_proposed"/>
</dbReference>
<dbReference type="GO" id="GO:0008934">
    <property type="term" value="F:inositol monophosphate 1-phosphatase activity"/>
    <property type="evidence" value="ECO:0007669"/>
    <property type="project" value="TreeGrafter"/>
</dbReference>
<dbReference type="EC" id="3.1.3.15" evidence="4"/>
<reference evidence="7" key="1">
    <citation type="journal article" date="2017" name="Int. J. Syst. Evol. Microbiol.">
        <title>Notoacmeibacter marinus gen. nov., sp. nov., isolated from the gut of a limpet and proposal of Notoacmeibacteraceae fam. nov. in the order Rhizobiales of the class Alphaproteobacteria.</title>
        <authorList>
            <person name="Huang Z."/>
            <person name="Guo F."/>
            <person name="Lai Q."/>
        </authorList>
    </citation>
    <scope>NUCLEOTIDE SEQUENCE [LARGE SCALE GENOMIC DNA]</scope>
    <source>
        <strain evidence="7">XMTR2A4</strain>
    </source>
</reference>
<dbReference type="PRINTS" id="PR00377">
    <property type="entry name" value="IMPHPHTASES"/>
</dbReference>
<evidence type="ECO:0000256" key="5">
    <source>
        <dbReference type="PIRSR" id="PIRSR600760-2"/>
    </source>
</evidence>
<keyword evidence="7" id="KW-1185">Reference proteome</keyword>
<gene>
    <name evidence="6" type="ORF">B7H23_11560</name>
</gene>
<evidence type="ECO:0000256" key="1">
    <source>
        <dbReference type="ARBA" id="ARBA00001946"/>
    </source>
</evidence>
<feature type="binding site" evidence="5">
    <location>
        <position position="83"/>
    </location>
    <ligand>
        <name>Mg(2+)</name>
        <dbReference type="ChEBI" id="CHEBI:18420"/>
        <label>1</label>
        <note>catalytic</note>
    </ligand>
</feature>
<evidence type="ECO:0000313" key="6">
    <source>
        <dbReference type="EMBL" id="OXT00947.1"/>
    </source>
</evidence>
<dbReference type="PANTHER" id="PTHR20854">
    <property type="entry name" value="INOSITOL MONOPHOSPHATASE"/>
    <property type="match status" value="1"/>
</dbReference>
<organism evidence="6 7">
    <name type="scientific">Notoacmeibacter marinus</name>
    <dbReference type="NCBI Taxonomy" id="1876515"/>
    <lineage>
        <taxon>Bacteria</taxon>
        <taxon>Pseudomonadati</taxon>
        <taxon>Pseudomonadota</taxon>
        <taxon>Alphaproteobacteria</taxon>
        <taxon>Hyphomicrobiales</taxon>
        <taxon>Notoacmeibacteraceae</taxon>
        <taxon>Notoacmeibacter</taxon>
    </lineage>
</organism>
<feature type="binding site" evidence="5">
    <location>
        <position position="80"/>
    </location>
    <ligand>
        <name>Mg(2+)</name>
        <dbReference type="ChEBI" id="CHEBI:18420"/>
        <label>1</label>
        <note>catalytic</note>
    </ligand>
</feature>
<dbReference type="GO" id="GO:0006020">
    <property type="term" value="P:inositol metabolic process"/>
    <property type="evidence" value="ECO:0007669"/>
    <property type="project" value="TreeGrafter"/>
</dbReference>
<sequence>MAAFLRELAQCAARETLPRFREPIAVDNKEHAAFDPVTEADRAAERAIRQAIEERFPDDGIEGEEFGTVRADAARQWVIDPVDGTRSFICGVPLWGTLVGLVEDGTAVAGLLAQPYLGETFIADGERAFVESRFGSRDLRVSDCRTLSAARLFTTDPHLWRGDEAVGFERLLGSIKLHRYGADCYGFAMLASGQADLVVEPGLNSYDIMALIPLVRQAGGTIGRADGGPAEDAGTIVAAATPDLYDAACERLRGG</sequence>
<dbReference type="Pfam" id="PF00459">
    <property type="entry name" value="Inositol_P"/>
    <property type="match status" value="1"/>
</dbReference>
<dbReference type="GO" id="GO:0000105">
    <property type="term" value="P:L-histidine biosynthetic process"/>
    <property type="evidence" value="ECO:0007669"/>
    <property type="project" value="UniProtKB-UniRule"/>
</dbReference>
<dbReference type="Gene3D" id="3.40.190.80">
    <property type="match status" value="1"/>
</dbReference>
<feature type="binding site" evidence="5">
    <location>
        <position position="64"/>
    </location>
    <ligand>
        <name>Mg(2+)</name>
        <dbReference type="ChEBI" id="CHEBI:18420"/>
        <label>1</label>
        <note>catalytic</note>
    </ligand>
</feature>
<dbReference type="GO" id="GO:0004401">
    <property type="term" value="F:histidinol-phosphatase activity"/>
    <property type="evidence" value="ECO:0007669"/>
    <property type="project" value="UniProtKB-UniRule"/>
</dbReference>
<dbReference type="CDD" id="cd01641">
    <property type="entry name" value="Bacterial_IMPase_like_1"/>
    <property type="match status" value="1"/>
</dbReference>
<dbReference type="GO" id="GO:0046872">
    <property type="term" value="F:metal ion binding"/>
    <property type="evidence" value="ECO:0007669"/>
    <property type="project" value="UniProtKB-KW"/>
</dbReference>
<keyword evidence="5" id="KW-0460">Magnesium</keyword>
<dbReference type="AlphaFoldDB" id="A0A231UYK3"/>
<comment type="similarity">
    <text evidence="2">Belongs to the inositol monophosphatase superfamily.</text>
</comment>
<proteinExistence type="inferred from homology"/>
<keyword evidence="5" id="KW-0479">Metal-binding</keyword>
<evidence type="ECO:0000256" key="3">
    <source>
        <dbReference type="ARBA" id="ARBA00022801"/>
    </source>
</evidence>
<dbReference type="PANTHER" id="PTHR20854:SF4">
    <property type="entry name" value="INOSITOL-1-MONOPHOSPHATASE-RELATED"/>
    <property type="match status" value="1"/>
</dbReference>
<dbReference type="NCBIfam" id="TIGR02067">
    <property type="entry name" value="his_9_HisN"/>
    <property type="match status" value="1"/>
</dbReference>
<protein>
    <recommendedName>
        <fullName evidence="4">Histidinol-phosphatase</fullName>
        <ecNumber evidence="4">3.1.3.15</ecNumber>
    </recommendedName>
</protein>
<dbReference type="EMBL" id="NBYO01000002">
    <property type="protein sequence ID" value="OXT00947.1"/>
    <property type="molecule type" value="Genomic_DNA"/>
</dbReference>